<evidence type="ECO:0000313" key="2">
    <source>
        <dbReference type="Proteomes" id="UP000018922"/>
    </source>
</evidence>
<dbReference type="InterPro" id="IPR022453">
    <property type="entry name" value="Znf_MqsA-type"/>
</dbReference>
<proteinExistence type="predicted"/>
<dbReference type="HOGENOM" id="CLU_2538561_0_0_5"/>
<sequence length="83" mass="9194">MSDQPNRVTCHECGAGMDRDIRPMAITYKGHTLTVQQPGWYCACGEGVLTAEDSAATQIDFRHLLGVQDTTRQHEDGYSDKHA</sequence>
<dbReference type="STRING" id="1430440.MGMSRv2__2658"/>
<gene>
    <name evidence="1" type="ordered locus">MGMSRv2__2658</name>
</gene>
<dbReference type="AlphaFoldDB" id="V6F5V8"/>
<reference evidence="1 2" key="1">
    <citation type="journal article" date="2014" name="Genome Announc.">
        <title>Complete genome sequence of Magnetospirillum gryphiswaldense MSR-1.</title>
        <authorList>
            <person name="Wang X."/>
            <person name="Wang Q."/>
            <person name="Zhang W."/>
            <person name="Wang Y."/>
            <person name="Li L."/>
            <person name="Wen T."/>
            <person name="Zhang T."/>
            <person name="Zhang Y."/>
            <person name="Xu J."/>
            <person name="Hu J."/>
            <person name="Li S."/>
            <person name="Liu L."/>
            <person name="Liu J."/>
            <person name="Jiang W."/>
            <person name="Tian J."/>
            <person name="Li Y."/>
            <person name="Schuler D."/>
            <person name="Wang L."/>
            <person name="Li J."/>
        </authorList>
    </citation>
    <scope>NUCLEOTIDE SEQUENCE [LARGE SCALE GENOMIC DNA]</scope>
    <source>
        <strain evidence="2">DSM 6361 / JCM 21280 / NBRC 15271 / MSR-1</strain>
    </source>
</reference>
<dbReference type="KEGG" id="mgy:MGMSRv2__2658"/>
<accession>V6F5V8</accession>
<keyword evidence="2" id="KW-1185">Reference proteome</keyword>
<name>V6F5V8_MAGGM</name>
<organism evidence="1 2">
    <name type="scientific">Magnetospirillum gryphiswaldense (strain DSM 6361 / JCM 21280 / NBRC 15271 / MSR-1)</name>
    <dbReference type="NCBI Taxonomy" id="431944"/>
    <lineage>
        <taxon>Bacteria</taxon>
        <taxon>Pseudomonadati</taxon>
        <taxon>Pseudomonadota</taxon>
        <taxon>Alphaproteobacteria</taxon>
        <taxon>Rhodospirillales</taxon>
        <taxon>Rhodospirillaceae</taxon>
        <taxon>Magnetospirillum</taxon>
    </lineage>
</organism>
<evidence type="ECO:0000313" key="1">
    <source>
        <dbReference type="EMBL" id="CDK99873.1"/>
    </source>
</evidence>
<dbReference type="NCBIfam" id="TIGR03831">
    <property type="entry name" value="YgiT_finger"/>
    <property type="match status" value="1"/>
</dbReference>
<protein>
    <submittedName>
        <fullName evidence="1">Transcriptional regulator, XRE family</fullName>
    </submittedName>
</protein>
<dbReference type="Gene3D" id="3.10.20.860">
    <property type="match status" value="1"/>
</dbReference>
<dbReference type="Proteomes" id="UP000018922">
    <property type="component" value="Chromosome I"/>
</dbReference>
<dbReference type="EMBL" id="HG794546">
    <property type="protein sequence ID" value="CDK99873.1"/>
    <property type="molecule type" value="Genomic_DNA"/>
</dbReference>